<accession>A0ACC2VLX5</accession>
<reference evidence="1" key="1">
    <citation type="submission" date="2023-04" db="EMBL/GenBank/DDBJ databases">
        <title>Draft Genome sequencing of Naganishia species isolated from polar environments using Oxford Nanopore Technology.</title>
        <authorList>
            <person name="Leo P."/>
            <person name="Venkateswaran K."/>
        </authorList>
    </citation>
    <scope>NUCLEOTIDE SEQUENCE</scope>
    <source>
        <strain evidence="1">MNA-CCFEE 5261</strain>
    </source>
</reference>
<comment type="caution">
    <text evidence="1">The sequence shown here is derived from an EMBL/GenBank/DDBJ whole genome shotgun (WGS) entry which is preliminary data.</text>
</comment>
<protein>
    <submittedName>
        <fullName evidence="1">Uncharacterized protein</fullName>
    </submittedName>
</protein>
<evidence type="ECO:0000313" key="2">
    <source>
        <dbReference type="Proteomes" id="UP001241377"/>
    </source>
</evidence>
<proteinExistence type="predicted"/>
<dbReference type="Proteomes" id="UP001241377">
    <property type="component" value="Unassembled WGS sequence"/>
</dbReference>
<gene>
    <name evidence="1" type="ORF">QFC19_005822</name>
</gene>
<keyword evidence="2" id="KW-1185">Reference proteome</keyword>
<organism evidence="1 2">
    <name type="scientific">Naganishia cerealis</name>
    <dbReference type="NCBI Taxonomy" id="610337"/>
    <lineage>
        <taxon>Eukaryota</taxon>
        <taxon>Fungi</taxon>
        <taxon>Dikarya</taxon>
        <taxon>Basidiomycota</taxon>
        <taxon>Agaricomycotina</taxon>
        <taxon>Tremellomycetes</taxon>
        <taxon>Filobasidiales</taxon>
        <taxon>Filobasidiaceae</taxon>
        <taxon>Naganishia</taxon>
    </lineage>
</organism>
<sequence>MATPNPAVFDQLFQMGLDVPIVHEAARRFSDVERAVNWAFDHGLTWLNDHNVASAGDFTGNATGLDYMDTGPPQQQTHNNSPNVSPLIAAQAGTGMDVDDLRKVDMTDLNVEPAQSSASAPSVNEDPTVYRNSLDTTSLPHHPKTYGKKASKTPSSDLGLAAGQSSQKLGSVHRQLPPPPPLESFNGPLEESEEDQIQRAIRLSLSAAEVMETDPPTYNEADPTRRLRASAPPPEFPAAESTSHIELGSNNPFRNAAGLSNERSVTFAKVPDETIDQGFKSLVAVAPSADSVSGIKGLLNLITMNPGLKDCRCYAGCTSRKTNPRALTVQEQEDADLQAALNASLSENQAGGFPMTTSTTDTANGTSGAMEGVDDLDLDPDSKVLFDEGQQGVPIRQEEA</sequence>
<dbReference type="EMBL" id="JASBWR010000067">
    <property type="protein sequence ID" value="KAJ9100004.1"/>
    <property type="molecule type" value="Genomic_DNA"/>
</dbReference>
<name>A0ACC2VLX5_9TREE</name>
<evidence type="ECO:0000313" key="1">
    <source>
        <dbReference type="EMBL" id="KAJ9100004.1"/>
    </source>
</evidence>